<feature type="non-terminal residue" evidence="2">
    <location>
        <position position="562"/>
    </location>
</feature>
<protein>
    <recommendedName>
        <fullName evidence="4">F-box domain-containing protein</fullName>
    </recommendedName>
</protein>
<dbReference type="InParanoid" id="D8Q611"/>
<dbReference type="Proteomes" id="UP000007431">
    <property type="component" value="Unassembled WGS sequence"/>
</dbReference>
<proteinExistence type="predicted"/>
<gene>
    <name evidence="2" type="ORF">SCHCODRAFT_109404</name>
</gene>
<dbReference type="RefSeq" id="XP_003031963.1">
    <property type="nucleotide sequence ID" value="XM_003031917.1"/>
</dbReference>
<keyword evidence="3" id="KW-1185">Reference proteome</keyword>
<evidence type="ECO:0000313" key="3">
    <source>
        <dbReference type="Proteomes" id="UP000007431"/>
    </source>
</evidence>
<evidence type="ECO:0000313" key="2">
    <source>
        <dbReference type="EMBL" id="EFI97060.1"/>
    </source>
</evidence>
<sequence length="562" mass="63818">MTSPIEVSELRFLVFQELEASTLRSLRLTCKGWYPEADQLLWSHVSKLVPLLRLMPEDAWTEDLSPRTYGGHDRKNFRFTRPLALQDWIPALKRSIFVKEQWIFHWDILRPAVCAESVVGVIIACPPPSVPLFPHMRYLLLNGMKDHVPAYQRLVEILYPQNMVTQIRGSADEADFFDPGVLPTRFHNLTTIYYLSLYDERFPRRDDVALTGADVAQRNELRTARTLAACPCLRDVRLYPANGAVAPWIIIALSCSTSIRRLWLDFQDLKNDEIRIPETYCFPRFPALRSFRTSQLTLLCARRLLNSGGRESVGEITIHQEPSIPGKGTLFVTSRDALLSIFRSLHDQYAPYRSLRSLSLEGTLPAMAFTFSDIQMFAVFPHITCFELDFEYAEILPRRGGGGGGYASPAVSKEPAVLTLRALLAFVERCPEFACLTLPMDATVVPTLQPDASGRPPRYWALEELVVQDTPIVSGDEVGAWMAATFPGLRKVVYYIPEVDSEEEEEEGEEEEEMKLPQALPSGTYGVPVLHKVPEEYDDDADWRWNEWQRVKKTTTGKSANV</sequence>
<evidence type="ECO:0008006" key="4">
    <source>
        <dbReference type="Google" id="ProtNLM"/>
    </source>
</evidence>
<dbReference type="EMBL" id="GL377306">
    <property type="protein sequence ID" value="EFI97060.1"/>
    <property type="molecule type" value="Genomic_DNA"/>
</dbReference>
<dbReference type="OrthoDB" id="2955502at2759"/>
<dbReference type="KEGG" id="scm:SCHCO_02667501"/>
<dbReference type="AlphaFoldDB" id="D8Q611"/>
<reference evidence="2 3" key="1">
    <citation type="journal article" date="2010" name="Nat. Biotechnol.">
        <title>Genome sequence of the model mushroom Schizophyllum commune.</title>
        <authorList>
            <person name="Ohm R.A."/>
            <person name="de Jong J.F."/>
            <person name="Lugones L.G."/>
            <person name="Aerts A."/>
            <person name="Kothe E."/>
            <person name="Stajich J.E."/>
            <person name="de Vries R.P."/>
            <person name="Record E."/>
            <person name="Levasseur A."/>
            <person name="Baker S.E."/>
            <person name="Bartholomew K.A."/>
            <person name="Coutinho P.M."/>
            <person name="Erdmann S."/>
            <person name="Fowler T.J."/>
            <person name="Gathman A.C."/>
            <person name="Lombard V."/>
            <person name="Henrissat B."/>
            <person name="Knabe N."/>
            <person name="Kuees U."/>
            <person name="Lilly W.W."/>
            <person name="Lindquist E."/>
            <person name="Lucas S."/>
            <person name="Magnuson J.K."/>
            <person name="Piumi F."/>
            <person name="Raudaskoski M."/>
            <person name="Salamov A."/>
            <person name="Schmutz J."/>
            <person name="Schwarze F.W.M.R."/>
            <person name="vanKuyk P.A."/>
            <person name="Horton J.S."/>
            <person name="Grigoriev I.V."/>
            <person name="Woesten H.A.B."/>
        </authorList>
    </citation>
    <scope>NUCLEOTIDE SEQUENCE [LARGE SCALE GENOMIC DNA]</scope>
    <source>
        <strain evidence="3">H4-8 / FGSC 9210</strain>
    </source>
</reference>
<dbReference type="VEuPathDB" id="FungiDB:SCHCODRAFT_02667501"/>
<accession>D8Q611</accession>
<dbReference type="HOGENOM" id="CLU_021164_0_0_1"/>
<dbReference type="GeneID" id="9590044"/>
<feature type="region of interest" description="Disordered" evidence="1">
    <location>
        <begin position="500"/>
        <end position="526"/>
    </location>
</feature>
<name>D8Q611_SCHCM</name>
<evidence type="ECO:0000256" key="1">
    <source>
        <dbReference type="SAM" id="MobiDB-lite"/>
    </source>
</evidence>
<organism evidence="3">
    <name type="scientific">Schizophyllum commune (strain H4-8 / FGSC 9210)</name>
    <name type="common">Split gill fungus</name>
    <dbReference type="NCBI Taxonomy" id="578458"/>
    <lineage>
        <taxon>Eukaryota</taxon>
        <taxon>Fungi</taxon>
        <taxon>Dikarya</taxon>
        <taxon>Basidiomycota</taxon>
        <taxon>Agaricomycotina</taxon>
        <taxon>Agaricomycetes</taxon>
        <taxon>Agaricomycetidae</taxon>
        <taxon>Agaricales</taxon>
        <taxon>Schizophyllaceae</taxon>
        <taxon>Schizophyllum</taxon>
    </lineage>
</organism>
<feature type="compositionally biased region" description="Acidic residues" evidence="1">
    <location>
        <begin position="500"/>
        <end position="513"/>
    </location>
</feature>